<evidence type="ECO:0000313" key="1">
    <source>
        <dbReference type="EMBL" id="GLI67940.1"/>
    </source>
</evidence>
<dbReference type="EMBL" id="BSDZ01000079">
    <property type="protein sequence ID" value="GLI67940.1"/>
    <property type="molecule type" value="Genomic_DNA"/>
</dbReference>
<keyword evidence="2" id="KW-1185">Reference proteome</keyword>
<reference evidence="1 2" key="1">
    <citation type="journal article" date="2023" name="IScience">
        <title>Expanded male sex-determining region conserved during the evolution of homothallism in the green alga Volvox.</title>
        <authorList>
            <person name="Yamamoto K."/>
            <person name="Matsuzaki R."/>
            <person name="Mahakham W."/>
            <person name="Heman W."/>
            <person name="Sekimoto H."/>
            <person name="Kawachi M."/>
            <person name="Minakuchi Y."/>
            <person name="Toyoda A."/>
            <person name="Nozaki H."/>
        </authorList>
    </citation>
    <scope>NUCLEOTIDE SEQUENCE [LARGE SCALE GENOMIC DNA]</scope>
    <source>
        <strain evidence="1 2">NIES-4468</strain>
    </source>
</reference>
<accession>A0ABQ5SEH6</accession>
<dbReference type="Gene3D" id="3.10.10.10">
    <property type="entry name" value="HIV Type 1 Reverse Transcriptase, subunit A, domain 1"/>
    <property type="match status" value="1"/>
</dbReference>
<dbReference type="InterPro" id="IPR032567">
    <property type="entry name" value="RTL1-rel"/>
</dbReference>
<dbReference type="PANTHER" id="PTHR15503">
    <property type="entry name" value="LDOC1 RELATED"/>
    <property type="match status" value="1"/>
</dbReference>
<dbReference type="Proteomes" id="UP001165090">
    <property type="component" value="Unassembled WGS sequence"/>
</dbReference>
<gene>
    <name evidence="1" type="ORF">VaNZ11_012270</name>
</gene>
<dbReference type="InterPro" id="IPR043502">
    <property type="entry name" value="DNA/RNA_pol_sf"/>
</dbReference>
<comment type="caution">
    <text evidence="1">The sequence shown here is derived from an EMBL/GenBank/DDBJ whole genome shotgun (WGS) entry which is preliminary data.</text>
</comment>
<dbReference type="SUPFAM" id="SSF56672">
    <property type="entry name" value="DNA/RNA polymerases"/>
    <property type="match status" value="1"/>
</dbReference>
<evidence type="ECO:0000313" key="2">
    <source>
        <dbReference type="Proteomes" id="UP001165090"/>
    </source>
</evidence>
<protein>
    <recommendedName>
        <fullName evidence="3">Reverse transcriptase domain-containing protein</fullName>
    </recommendedName>
</protein>
<organism evidence="1 2">
    <name type="scientific">Volvox africanus</name>
    <dbReference type="NCBI Taxonomy" id="51714"/>
    <lineage>
        <taxon>Eukaryota</taxon>
        <taxon>Viridiplantae</taxon>
        <taxon>Chlorophyta</taxon>
        <taxon>core chlorophytes</taxon>
        <taxon>Chlorophyceae</taxon>
        <taxon>CS clade</taxon>
        <taxon>Chlamydomonadales</taxon>
        <taxon>Volvocaceae</taxon>
        <taxon>Volvox</taxon>
    </lineage>
</organism>
<dbReference type="PANTHER" id="PTHR15503:SF45">
    <property type="entry name" value="RNA-DIRECTED DNA POLYMERASE HOMOLOG"/>
    <property type="match status" value="1"/>
</dbReference>
<name>A0ABQ5SEH6_9CHLO</name>
<evidence type="ECO:0008006" key="3">
    <source>
        <dbReference type="Google" id="ProtNLM"/>
    </source>
</evidence>
<proteinExistence type="predicted"/>
<sequence length="147" mass="16204">MVHFAAAVLVQRTEEPKLIGRKEAHRMIRKSTHGLLVGPQVCTIHTIPLVPGAQPISRPMYSLSPLELDEVKRQVRDLLAKGMIHPSTSPYSAPILFVGKKDGTLHMCIDYRGLNAAMVKNHYPLLCVDDLCCISSSLMHLICASGH</sequence>